<protein>
    <submittedName>
        <fullName evidence="4">Uncharacterized protein LOC116295156</fullName>
    </submittedName>
</protein>
<dbReference type="OrthoDB" id="5967488at2759"/>
<keyword evidence="2" id="KW-1133">Transmembrane helix</keyword>
<feature type="transmembrane region" description="Helical" evidence="2">
    <location>
        <begin position="113"/>
        <end position="131"/>
    </location>
</feature>
<keyword evidence="2" id="KW-0812">Transmembrane</keyword>
<feature type="transmembrane region" description="Helical" evidence="2">
    <location>
        <begin position="264"/>
        <end position="283"/>
    </location>
</feature>
<feature type="transmembrane region" description="Helical" evidence="2">
    <location>
        <begin position="227"/>
        <end position="252"/>
    </location>
</feature>
<evidence type="ECO:0000256" key="1">
    <source>
        <dbReference type="SAM" id="MobiDB-lite"/>
    </source>
</evidence>
<organism evidence="3 4">
    <name type="scientific">Actinia tenebrosa</name>
    <name type="common">Australian red waratah sea anemone</name>
    <dbReference type="NCBI Taxonomy" id="6105"/>
    <lineage>
        <taxon>Eukaryota</taxon>
        <taxon>Metazoa</taxon>
        <taxon>Cnidaria</taxon>
        <taxon>Anthozoa</taxon>
        <taxon>Hexacorallia</taxon>
        <taxon>Actiniaria</taxon>
        <taxon>Actiniidae</taxon>
        <taxon>Actinia</taxon>
    </lineage>
</organism>
<evidence type="ECO:0000313" key="3">
    <source>
        <dbReference type="Proteomes" id="UP000515163"/>
    </source>
</evidence>
<evidence type="ECO:0000256" key="2">
    <source>
        <dbReference type="SAM" id="Phobius"/>
    </source>
</evidence>
<feature type="transmembrane region" description="Helical" evidence="2">
    <location>
        <begin position="75"/>
        <end position="93"/>
    </location>
</feature>
<dbReference type="AlphaFoldDB" id="A0A6P8I1K7"/>
<feature type="transmembrane region" description="Helical" evidence="2">
    <location>
        <begin position="321"/>
        <end position="339"/>
    </location>
</feature>
<dbReference type="RefSeq" id="XP_031558770.1">
    <property type="nucleotide sequence ID" value="XM_031702910.1"/>
</dbReference>
<dbReference type="GeneID" id="116295156"/>
<dbReference type="InParanoid" id="A0A6P8I1K7"/>
<sequence length="352" mass="39703">MNLYEDSVIDDLLVRGEQARQKRSHKRRRLKPDEVPDNTNLRLETQPQQDTSSSNWFKEMISYPCTKRLSLMESFTLWSAILLYLPIGLFVLLNPGNSLIPVMKDNNIYTTGYQRICGIHTIIVAFLCVIFSRAIGSNSIKGVILGTILIRTVYASACLYLLYIRQYIPISILYITLAIDAGLSFITFILWFYQNPEASLKQYFKAIWQLINPSSCPLHSSSNVVQVLGFIQCILGMFFFIFPNIALLVFQINPKNIHGYSKGWLSIGFMSSAAIGFIHALSGGVDSKSYNIAVISYRIIYSIPVVTCLGLWGQIPSALGLYYVSLDGICAFVTFIVLYRESLTSSQKINMN</sequence>
<dbReference type="Proteomes" id="UP000515163">
    <property type="component" value="Unplaced"/>
</dbReference>
<feature type="region of interest" description="Disordered" evidence="1">
    <location>
        <begin position="19"/>
        <end position="51"/>
    </location>
</feature>
<feature type="transmembrane region" description="Helical" evidence="2">
    <location>
        <begin position="295"/>
        <end position="315"/>
    </location>
</feature>
<gene>
    <name evidence="4" type="primary">LOC116295156</name>
</gene>
<feature type="transmembrane region" description="Helical" evidence="2">
    <location>
        <begin position="170"/>
        <end position="193"/>
    </location>
</feature>
<reference evidence="4" key="1">
    <citation type="submission" date="2025-08" db="UniProtKB">
        <authorList>
            <consortium name="RefSeq"/>
        </authorList>
    </citation>
    <scope>IDENTIFICATION</scope>
    <source>
        <tissue evidence="4">Tentacle</tissue>
    </source>
</reference>
<feature type="compositionally biased region" description="Polar residues" evidence="1">
    <location>
        <begin position="37"/>
        <end position="51"/>
    </location>
</feature>
<evidence type="ECO:0000313" key="4">
    <source>
        <dbReference type="RefSeq" id="XP_031558770.1"/>
    </source>
</evidence>
<accession>A0A6P8I1K7</accession>
<feature type="compositionally biased region" description="Basic residues" evidence="1">
    <location>
        <begin position="21"/>
        <end position="30"/>
    </location>
</feature>
<keyword evidence="2" id="KW-0472">Membrane</keyword>
<proteinExistence type="predicted"/>
<dbReference type="KEGG" id="aten:116295156"/>
<feature type="transmembrane region" description="Helical" evidence="2">
    <location>
        <begin position="143"/>
        <end position="164"/>
    </location>
</feature>
<keyword evidence="3" id="KW-1185">Reference proteome</keyword>
<name>A0A6P8I1K7_ACTTE</name>